<dbReference type="Pfam" id="PF01520">
    <property type="entry name" value="Amidase_3"/>
    <property type="match status" value="1"/>
</dbReference>
<dbReference type="OrthoDB" id="9763643at2"/>
<feature type="domain" description="MurNAc-LAA" evidence="2">
    <location>
        <begin position="73"/>
        <end position="187"/>
    </location>
</feature>
<organism evidence="3 4">
    <name type="scientific">Alteribacter lacisalsi</name>
    <dbReference type="NCBI Taxonomy" id="2045244"/>
    <lineage>
        <taxon>Bacteria</taxon>
        <taxon>Bacillati</taxon>
        <taxon>Bacillota</taxon>
        <taxon>Bacilli</taxon>
        <taxon>Bacillales</taxon>
        <taxon>Bacillaceae</taxon>
        <taxon>Alteribacter</taxon>
    </lineage>
</organism>
<dbReference type="Gene3D" id="3.40.630.40">
    <property type="entry name" value="Zn-dependent exopeptidases"/>
    <property type="match status" value="1"/>
</dbReference>
<protein>
    <recommendedName>
        <fullName evidence="2">MurNAc-LAA domain-containing protein</fullName>
    </recommendedName>
</protein>
<keyword evidence="1" id="KW-0378">Hydrolase</keyword>
<dbReference type="InterPro" id="IPR050695">
    <property type="entry name" value="N-acetylmuramoyl_amidase_3"/>
</dbReference>
<sequence>MVIPIRLNRPVRIFIDPGHGGSDPGAVANGLREKDINLDIALRLRDILEGQYTNVQVRMSRTSDIFVSLAARAEAANNWNADLFISIHQNAAGGTSARGFESFRFTNAPNRTRQIHSEFHRTAYNVAWRGRKPDRGTKTAGFYVLRFTSMAAVLTEGGFLTNTQDANLLRSSAFLQEAAEAHAEAIAAVFADIGRRRDMEWTGQILRNGDRGPLVRSLQEKLLNLNYDLGSFGADGVFGDITETAVREFQQSSRITVDGVAGPQTYQAVLNASPTGLLVIVDVATLNVRNRPSWEPSAIAGTVRRGEAFTITDRVNVQGSSTDMYRLRSGLYITTSENFVRTRRV</sequence>
<dbReference type="GO" id="GO:0008745">
    <property type="term" value="F:N-acetylmuramoyl-L-alanine amidase activity"/>
    <property type="evidence" value="ECO:0007669"/>
    <property type="project" value="InterPro"/>
</dbReference>
<dbReference type="Proteomes" id="UP000248066">
    <property type="component" value="Unassembled WGS sequence"/>
</dbReference>
<reference evidence="3 4" key="1">
    <citation type="submission" date="2017-10" db="EMBL/GenBank/DDBJ databases">
        <title>Bacillus sp. nov., a halophilic bacterium isolated from a Yangshapao Lake.</title>
        <authorList>
            <person name="Wang H."/>
        </authorList>
    </citation>
    <scope>NUCLEOTIDE SEQUENCE [LARGE SCALE GENOMIC DNA]</scope>
    <source>
        <strain evidence="3 4">YSP-3</strain>
    </source>
</reference>
<dbReference type="EMBL" id="PDOF01000001">
    <property type="protein sequence ID" value="PYZ98894.1"/>
    <property type="molecule type" value="Genomic_DNA"/>
</dbReference>
<dbReference type="AlphaFoldDB" id="A0A2W0HAK8"/>
<gene>
    <name evidence="3" type="ORF">CR205_10075</name>
</gene>
<keyword evidence="4" id="KW-1185">Reference proteome</keyword>
<dbReference type="PANTHER" id="PTHR30404:SF0">
    <property type="entry name" value="N-ACETYLMURAMOYL-L-ALANINE AMIDASE AMIC"/>
    <property type="match status" value="1"/>
</dbReference>
<evidence type="ECO:0000313" key="4">
    <source>
        <dbReference type="Proteomes" id="UP000248066"/>
    </source>
</evidence>
<dbReference type="Gene3D" id="1.10.101.10">
    <property type="entry name" value="PGBD-like superfamily/PGBD"/>
    <property type="match status" value="1"/>
</dbReference>
<evidence type="ECO:0000256" key="1">
    <source>
        <dbReference type="ARBA" id="ARBA00022801"/>
    </source>
</evidence>
<dbReference type="InterPro" id="IPR002508">
    <property type="entry name" value="MurNAc-LAA_cat"/>
</dbReference>
<dbReference type="GO" id="GO:0030288">
    <property type="term" value="C:outer membrane-bounded periplasmic space"/>
    <property type="evidence" value="ECO:0007669"/>
    <property type="project" value="TreeGrafter"/>
</dbReference>
<dbReference type="CDD" id="cd02696">
    <property type="entry name" value="MurNAc-LAA"/>
    <property type="match status" value="1"/>
</dbReference>
<dbReference type="InterPro" id="IPR036365">
    <property type="entry name" value="PGBD-like_sf"/>
</dbReference>
<evidence type="ECO:0000259" key="2">
    <source>
        <dbReference type="SMART" id="SM00646"/>
    </source>
</evidence>
<dbReference type="SUPFAM" id="SSF47090">
    <property type="entry name" value="PGBD-like"/>
    <property type="match status" value="1"/>
</dbReference>
<dbReference type="SUPFAM" id="SSF53187">
    <property type="entry name" value="Zn-dependent exopeptidases"/>
    <property type="match status" value="1"/>
</dbReference>
<dbReference type="Pfam" id="PF01471">
    <property type="entry name" value="PG_binding_1"/>
    <property type="match status" value="1"/>
</dbReference>
<dbReference type="PANTHER" id="PTHR30404">
    <property type="entry name" value="N-ACETYLMURAMOYL-L-ALANINE AMIDASE"/>
    <property type="match status" value="1"/>
</dbReference>
<proteinExistence type="predicted"/>
<accession>A0A2W0HAK8</accession>
<dbReference type="SMART" id="SM00646">
    <property type="entry name" value="Ami_3"/>
    <property type="match status" value="1"/>
</dbReference>
<dbReference type="GO" id="GO:0009253">
    <property type="term" value="P:peptidoglycan catabolic process"/>
    <property type="evidence" value="ECO:0007669"/>
    <property type="project" value="InterPro"/>
</dbReference>
<name>A0A2W0HAK8_9BACI</name>
<dbReference type="InterPro" id="IPR036366">
    <property type="entry name" value="PGBDSf"/>
</dbReference>
<dbReference type="InterPro" id="IPR002477">
    <property type="entry name" value="Peptidoglycan-bd-like"/>
</dbReference>
<evidence type="ECO:0000313" key="3">
    <source>
        <dbReference type="EMBL" id="PYZ98894.1"/>
    </source>
</evidence>
<comment type="caution">
    <text evidence="3">The sequence shown here is derived from an EMBL/GenBank/DDBJ whole genome shotgun (WGS) entry which is preliminary data.</text>
</comment>
<dbReference type="RefSeq" id="WP_110519158.1">
    <property type="nucleotide sequence ID" value="NZ_PDOF01000001.1"/>
</dbReference>